<proteinExistence type="predicted"/>
<dbReference type="PATRIC" id="fig|742733.3.peg.5022"/>
<accession>G5HQL4</accession>
<reference evidence="1 2" key="1">
    <citation type="submission" date="2011-08" db="EMBL/GenBank/DDBJ databases">
        <title>The Genome Sequence of Clostridium citroniae WAL-17108.</title>
        <authorList>
            <consortium name="The Broad Institute Genome Sequencing Platform"/>
            <person name="Earl A."/>
            <person name="Ward D."/>
            <person name="Feldgarden M."/>
            <person name="Gevers D."/>
            <person name="Finegold S.M."/>
            <person name="Summanen P.H."/>
            <person name="Molitoris D.R."/>
            <person name="Vaisanen M.L."/>
            <person name="Daigneault M."/>
            <person name="Allen-Vercoe E."/>
            <person name="Young S.K."/>
            <person name="Zeng Q."/>
            <person name="Gargeya S."/>
            <person name="Fitzgerald M."/>
            <person name="Haas B."/>
            <person name="Abouelleil A."/>
            <person name="Alvarado L."/>
            <person name="Arachchi H.M."/>
            <person name="Berlin A."/>
            <person name="Brown A."/>
            <person name="Chapman S.B."/>
            <person name="Chen Z."/>
            <person name="Dunbar C."/>
            <person name="Freedman E."/>
            <person name="Gearin G."/>
            <person name="Gellesch M."/>
            <person name="Goldberg J."/>
            <person name="Griggs A."/>
            <person name="Gujja S."/>
            <person name="Heiman D."/>
            <person name="Howarth C."/>
            <person name="Larson L."/>
            <person name="Lui A."/>
            <person name="MacDonald P.J.P."/>
            <person name="Montmayeur A."/>
            <person name="Murphy C."/>
            <person name="Neiman D."/>
            <person name="Pearson M."/>
            <person name="Priest M."/>
            <person name="Roberts A."/>
            <person name="Saif S."/>
            <person name="Shea T."/>
            <person name="Shenoy N."/>
            <person name="Sisk P."/>
            <person name="Stolte C."/>
            <person name="Sykes S."/>
            <person name="Wortman J."/>
            <person name="Nusbaum C."/>
            <person name="Birren B."/>
        </authorList>
    </citation>
    <scope>NUCLEOTIDE SEQUENCE [LARGE SCALE GENOMIC DNA]</scope>
    <source>
        <strain evidence="1 2">WAL-17108</strain>
    </source>
</reference>
<dbReference type="Proteomes" id="UP000003763">
    <property type="component" value="Unassembled WGS sequence"/>
</dbReference>
<dbReference type="HOGENOM" id="CLU_674032_0_0_9"/>
<dbReference type="RefSeq" id="WP_007868289.1">
    <property type="nucleotide sequence ID" value="NZ_JH376428.1"/>
</dbReference>
<name>G5HQL4_9FIRM</name>
<evidence type="ECO:0000313" key="2">
    <source>
        <dbReference type="Proteomes" id="UP000003763"/>
    </source>
</evidence>
<organism evidence="1 2">
    <name type="scientific">[Clostridium] citroniae WAL-17108</name>
    <dbReference type="NCBI Taxonomy" id="742733"/>
    <lineage>
        <taxon>Bacteria</taxon>
        <taxon>Bacillati</taxon>
        <taxon>Bacillota</taxon>
        <taxon>Clostridia</taxon>
        <taxon>Lachnospirales</taxon>
        <taxon>Lachnospiraceae</taxon>
        <taxon>Enterocloster</taxon>
    </lineage>
</organism>
<evidence type="ECO:0000313" key="1">
    <source>
        <dbReference type="EMBL" id="EHE96340.1"/>
    </source>
</evidence>
<dbReference type="EMBL" id="ADLJ01000044">
    <property type="protein sequence ID" value="EHE96340.1"/>
    <property type="molecule type" value="Genomic_DNA"/>
</dbReference>
<dbReference type="eggNOG" id="ENOG502ZBXI">
    <property type="taxonomic scope" value="Bacteria"/>
</dbReference>
<gene>
    <name evidence="1" type="ORF">HMPREF9469_04876</name>
</gene>
<evidence type="ECO:0008006" key="3">
    <source>
        <dbReference type="Google" id="ProtNLM"/>
    </source>
</evidence>
<comment type="caution">
    <text evidence="1">The sequence shown here is derived from an EMBL/GenBank/DDBJ whole genome shotgun (WGS) entry which is preliminary data.</text>
</comment>
<dbReference type="AlphaFoldDB" id="G5HQL4"/>
<protein>
    <recommendedName>
        <fullName evidence="3">AP2/ERF domain-containing protein</fullName>
    </recommendedName>
</protein>
<sequence>MADDSMKIQIHYKEIYPSYILAMEQSGIEPIAEDEVFVQLLDHKDSWISNYGRAVSFYNGKYFLTRKKINKDGEICYQLNRNVFDGRNWVWKKQVIEAWKLVVKEFTVNYDISNNICCWHKGDNKNDTYYRHIYPLNQYQYDAVSRHYEETGDDSEAYILDTMNGIDYRPDGWEPSHMKKSFFGIGYLGCGDCDRQSEAYRKWANMMQRCYSEVTHKIKPYYKNCRVSEEWWNFANFREWYRENIIEGRKFDLDKDILVQGNNVYSPNTCSLVTHYANTIFQRRGIETNISQNSASGKYDASIYILGKTKAIGLFDSRDEAEKALLLHRKELIDRFARRNRNKVPYKVYEAMMRWNTEMVS</sequence>